<dbReference type="InterPro" id="IPR013853">
    <property type="entry name" value="EIIC-GAT"/>
</dbReference>
<evidence type="ECO:0000259" key="11">
    <source>
        <dbReference type="PROSITE" id="PS51104"/>
    </source>
</evidence>
<evidence type="ECO:0000256" key="1">
    <source>
        <dbReference type="ARBA" id="ARBA00004651"/>
    </source>
</evidence>
<keyword evidence="3" id="KW-1003">Cell membrane</keyword>
<keyword evidence="4" id="KW-0762">Sugar transport</keyword>
<evidence type="ECO:0000256" key="8">
    <source>
        <dbReference type="ARBA" id="ARBA00023136"/>
    </source>
</evidence>
<evidence type="ECO:0000256" key="2">
    <source>
        <dbReference type="ARBA" id="ARBA00022448"/>
    </source>
</evidence>
<evidence type="ECO:0000256" key="10">
    <source>
        <dbReference type="SAM" id="Phobius"/>
    </source>
</evidence>
<dbReference type="PANTHER" id="PTHR37324">
    <property type="entry name" value="PTS SYSTEM GALACTITOL-SPECIFIC EIIC COMPONENT"/>
    <property type="match status" value="1"/>
</dbReference>
<feature type="transmembrane region" description="Helical" evidence="10">
    <location>
        <begin position="216"/>
        <end position="238"/>
    </location>
</feature>
<evidence type="ECO:0000313" key="12">
    <source>
        <dbReference type="EMBL" id="MCZ0857607.1"/>
    </source>
</evidence>
<protein>
    <recommendedName>
        <fullName evidence="11">PTS EIIC type-2 domain-containing protein</fullName>
    </recommendedName>
</protein>
<dbReference type="InterPro" id="IPR013014">
    <property type="entry name" value="PTS_EIIC_2"/>
</dbReference>
<evidence type="ECO:0000256" key="3">
    <source>
        <dbReference type="ARBA" id="ARBA00022475"/>
    </source>
</evidence>
<reference evidence="12" key="1">
    <citation type="submission" date="2022-10" db="EMBL/GenBank/DDBJ databases">
        <title>Genome sequence of Actinomyces israelii ATCC 10048.</title>
        <authorList>
            <person name="Watt R.M."/>
            <person name="Tong W.M."/>
        </authorList>
    </citation>
    <scope>NUCLEOTIDE SEQUENCE</scope>
    <source>
        <strain evidence="12">ATCC 10048</strain>
    </source>
</reference>
<proteinExistence type="predicted"/>
<keyword evidence="5" id="KW-0598">Phosphotransferase system</keyword>
<comment type="subcellular location">
    <subcellularLocation>
        <location evidence="1">Cell membrane</location>
        <topology evidence="1">Multi-pass membrane protein</topology>
    </subcellularLocation>
</comment>
<dbReference type="PANTHER" id="PTHR37324:SF2">
    <property type="entry name" value="PTS SYSTEM GALACTITOL-SPECIFIC EIIC COMPONENT"/>
    <property type="match status" value="1"/>
</dbReference>
<comment type="caution">
    <text evidence="12">The sequence shown here is derived from an EMBL/GenBank/DDBJ whole genome shotgun (WGS) entry which is preliminary data.</text>
</comment>
<dbReference type="PROSITE" id="PS51104">
    <property type="entry name" value="PTS_EIIC_TYPE_2"/>
    <property type="match status" value="1"/>
</dbReference>
<keyword evidence="7 10" id="KW-1133">Transmembrane helix</keyword>
<name>A0ABT4I8N2_9ACTO</name>
<feature type="transmembrane region" description="Helical" evidence="10">
    <location>
        <begin position="129"/>
        <end position="151"/>
    </location>
</feature>
<feature type="transmembrane region" description="Helical" evidence="10">
    <location>
        <begin position="323"/>
        <end position="341"/>
    </location>
</feature>
<feature type="domain" description="PTS EIIC type-2" evidence="11">
    <location>
        <begin position="1"/>
        <end position="430"/>
    </location>
</feature>
<dbReference type="Pfam" id="PF03611">
    <property type="entry name" value="EIIC-GAT"/>
    <property type="match status" value="1"/>
</dbReference>
<evidence type="ECO:0000256" key="4">
    <source>
        <dbReference type="ARBA" id="ARBA00022597"/>
    </source>
</evidence>
<evidence type="ECO:0000256" key="5">
    <source>
        <dbReference type="ARBA" id="ARBA00022683"/>
    </source>
</evidence>
<evidence type="ECO:0000313" key="13">
    <source>
        <dbReference type="Proteomes" id="UP001072034"/>
    </source>
</evidence>
<dbReference type="InterPro" id="IPR004703">
    <property type="entry name" value="PTS_sugar-sp_permease"/>
</dbReference>
<organism evidence="12 13">
    <name type="scientific">Actinomyces israelii</name>
    <dbReference type="NCBI Taxonomy" id="1659"/>
    <lineage>
        <taxon>Bacteria</taxon>
        <taxon>Bacillati</taxon>
        <taxon>Actinomycetota</taxon>
        <taxon>Actinomycetes</taxon>
        <taxon>Actinomycetales</taxon>
        <taxon>Actinomycetaceae</taxon>
        <taxon>Actinomyces</taxon>
    </lineage>
</organism>
<evidence type="ECO:0000256" key="7">
    <source>
        <dbReference type="ARBA" id="ARBA00022989"/>
    </source>
</evidence>
<evidence type="ECO:0000256" key="9">
    <source>
        <dbReference type="SAM" id="MobiDB-lite"/>
    </source>
</evidence>
<feature type="transmembrane region" description="Helical" evidence="10">
    <location>
        <begin position="171"/>
        <end position="193"/>
    </location>
</feature>
<feature type="transmembrane region" description="Helical" evidence="10">
    <location>
        <begin position="348"/>
        <end position="366"/>
    </location>
</feature>
<keyword evidence="2" id="KW-0813">Transport</keyword>
<feature type="region of interest" description="Disordered" evidence="9">
    <location>
        <begin position="441"/>
        <end position="468"/>
    </location>
</feature>
<gene>
    <name evidence="12" type="ORF">OHJ16_06070</name>
</gene>
<dbReference type="EMBL" id="JAPTMY010000010">
    <property type="protein sequence ID" value="MCZ0857607.1"/>
    <property type="molecule type" value="Genomic_DNA"/>
</dbReference>
<keyword evidence="6 10" id="KW-0812">Transmembrane</keyword>
<evidence type="ECO:0000256" key="6">
    <source>
        <dbReference type="ARBA" id="ARBA00022692"/>
    </source>
</evidence>
<feature type="transmembrane region" description="Helical" evidence="10">
    <location>
        <begin position="411"/>
        <end position="431"/>
    </location>
</feature>
<feature type="transmembrane region" description="Helical" evidence="10">
    <location>
        <begin position="293"/>
        <end position="317"/>
    </location>
</feature>
<feature type="compositionally biased region" description="Basic and acidic residues" evidence="9">
    <location>
        <begin position="452"/>
        <end position="462"/>
    </location>
</feature>
<sequence length="468" mass="49021">MHAIIDLGPSVMLPLIVMVLGLLLRHGIGRSVWAGLTVGVGFVGISMVISLLTETMGPAAQSMADRFGLTLTVIDVGWPGSAPMAWATTMGLLAIPIAIVVNILMLIARMTNVINVDIWNIWHLGFTGAIVHIATGSLLLAGLAVAVHAAISYKLGDIFSPVTDKYFHLEGIAMPHGSPVLMGLIAVPVEDLIEHTPGLRRINVSSEKMTERLGPLGRPVVIGAVLGLLIGFLAGYPVGEAATLAIRMGAVIVLMPMVVQLIVNGMVPIAKTAEGVLQRRFNNPAYRIGMDPALLLADPQVVSAGILFVPLTLLIAVVVPGNVVLPFGDLATIAFFVAIAVGIHHGNIFRTLISGTVIMAGTIWISSHMVDLQTRLATDTGLLGNADRVASLDQGGNPVTYVLANLLSGRVGAGVIVVLVLIVLAFGYSFLKYRRGTLFTPREGDPAAPDPDAAHRPAEKPAADGSAA</sequence>
<dbReference type="Proteomes" id="UP001072034">
    <property type="component" value="Unassembled WGS sequence"/>
</dbReference>
<keyword evidence="8 10" id="KW-0472">Membrane</keyword>
<accession>A0ABT4I8N2</accession>
<dbReference type="PIRSF" id="PIRSF006304">
    <property type="entry name" value="GatC"/>
    <property type="match status" value="1"/>
</dbReference>
<feature type="transmembrane region" description="Helical" evidence="10">
    <location>
        <begin position="85"/>
        <end position="108"/>
    </location>
</feature>
<dbReference type="RefSeq" id="WP_268917158.1">
    <property type="nucleotide sequence ID" value="NZ_JAPTMY010000010.1"/>
</dbReference>
<keyword evidence="13" id="KW-1185">Reference proteome</keyword>
<feature type="transmembrane region" description="Helical" evidence="10">
    <location>
        <begin position="31"/>
        <end position="53"/>
    </location>
</feature>
<feature type="transmembrane region" description="Helical" evidence="10">
    <location>
        <begin position="6"/>
        <end position="24"/>
    </location>
</feature>
<feature type="transmembrane region" description="Helical" evidence="10">
    <location>
        <begin position="244"/>
        <end position="263"/>
    </location>
</feature>